<organism evidence="2 3">
    <name type="scientific">Streptomyces mutabilis</name>
    <dbReference type="NCBI Taxonomy" id="67332"/>
    <lineage>
        <taxon>Bacteria</taxon>
        <taxon>Bacillati</taxon>
        <taxon>Actinomycetota</taxon>
        <taxon>Actinomycetes</taxon>
        <taxon>Kitasatosporales</taxon>
        <taxon>Streptomycetaceae</taxon>
        <taxon>Streptomyces</taxon>
    </lineage>
</organism>
<dbReference type="GO" id="GO:0016491">
    <property type="term" value="F:oxidoreductase activity"/>
    <property type="evidence" value="ECO:0007669"/>
    <property type="project" value="InterPro"/>
</dbReference>
<keyword evidence="3" id="KW-1185">Reference proteome</keyword>
<dbReference type="InterPro" id="IPR023210">
    <property type="entry name" value="NADP_OxRdtase_dom"/>
</dbReference>
<dbReference type="InterPro" id="IPR020471">
    <property type="entry name" value="AKR"/>
</dbReference>
<dbReference type="PANTHER" id="PTHR42686:SF1">
    <property type="entry name" value="GH17980P-RELATED"/>
    <property type="match status" value="1"/>
</dbReference>
<gene>
    <name evidence="2" type="ORF">FM21_18555</name>
</gene>
<reference evidence="2 3" key="1">
    <citation type="submission" date="2014-05" db="EMBL/GenBank/DDBJ databases">
        <title>Complete genome sequence of the Streptomyces mutabilis TRM45540.</title>
        <authorList>
            <person name="Luo X."/>
            <person name="Zhang L."/>
        </authorList>
    </citation>
    <scope>NUCLEOTIDE SEQUENCE [LARGE SCALE GENOMIC DNA]</scope>
    <source>
        <strain evidence="2 3">TRM45540</strain>
    </source>
</reference>
<comment type="caution">
    <text evidence="2">The sequence shown here is derived from an EMBL/GenBank/DDBJ whole genome shotgun (WGS) entry which is preliminary data.</text>
</comment>
<dbReference type="HOGENOM" id="CLU_023205_5_0_11"/>
<dbReference type="RefSeq" id="WP_043382906.1">
    <property type="nucleotide sequence ID" value="NZ_KN039947.1"/>
</dbReference>
<dbReference type="CDD" id="cd19152">
    <property type="entry name" value="AKR_AKR15A"/>
    <property type="match status" value="1"/>
</dbReference>
<protein>
    <submittedName>
        <fullName evidence="2">D-threo-aldose 1-dehydrogenase</fullName>
    </submittedName>
</protein>
<dbReference type="AlphaFoldDB" id="A0A086MVF2"/>
<dbReference type="Proteomes" id="UP000029095">
    <property type="component" value="Unassembled WGS sequence"/>
</dbReference>
<evidence type="ECO:0000313" key="3">
    <source>
        <dbReference type="Proteomes" id="UP000029095"/>
    </source>
</evidence>
<sequence>MPATHAQEATSRYTPRGPLGFGGASLGNMYAGVDDATAQATLDAAWESGARHFDTAPVYGRGLGELRFGQALRQYPREAYEITTKVGRIIRAEFAPGGSAVDTQGPGGHETSLFVDSLPFRVDVDYGYDAAMRSIENSMQRLGLGRLDIVYVHDLGSDHLGDAWEEHFALAENGSFRALRELRDQGVIGAWGLGNNVLEPPLRALRHADPDVIQIAGRYSLLDQSALDELFPLCARLGVRVVLGGNYNSGLLAGGPFYDYRQPPPDKVAARDRIAAVCARHGVDVRAVALQFGAAHPVVSTVVPGTKHPDRARQNAELLSAPVPAAVWDDLRAEGLLRPDAPTPA</sequence>
<dbReference type="STRING" id="1915400.FM21_18555"/>
<dbReference type="InterPro" id="IPR036812">
    <property type="entry name" value="NAD(P)_OxRdtase_dom_sf"/>
</dbReference>
<dbReference type="Pfam" id="PF00248">
    <property type="entry name" value="Aldo_ket_red"/>
    <property type="match status" value="1"/>
</dbReference>
<dbReference type="Gene3D" id="3.20.20.100">
    <property type="entry name" value="NADP-dependent oxidoreductase domain"/>
    <property type="match status" value="1"/>
</dbReference>
<dbReference type="SUPFAM" id="SSF51430">
    <property type="entry name" value="NAD(P)-linked oxidoreductase"/>
    <property type="match status" value="1"/>
</dbReference>
<evidence type="ECO:0000259" key="1">
    <source>
        <dbReference type="Pfam" id="PF00248"/>
    </source>
</evidence>
<evidence type="ECO:0000313" key="2">
    <source>
        <dbReference type="EMBL" id="KFG72870.1"/>
    </source>
</evidence>
<name>A0A086MVF2_9ACTN</name>
<accession>A0A086MVF2</accession>
<feature type="domain" description="NADP-dependent oxidoreductase" evidence="1">
    <location>
        <begin position="18"/>
        <end position="332"/>
    </location>
</feature>
<proteinExistence type="predicted"/>
<dbReference type="EMBL" id="JNFQ01000002">
    <property type="protein sequence ID" value="KFG72870.1"/>
    <property type="molecule type" value="Genomic_DNA"/>
</dbReference>
<dbReference type="PANTHER" id="PTHR42686">
    <property type="entry name" value="GH17980P-RELATED"/>
    <property type="match status" value="1"/>
</dbReference>
<dbReference type="GO" id="GO:0005829">
    <property type="term" value="C:cytosol"/>
    <property type="evidence" value="ECO:0007669"/>
    <property type="project" value="TreeGrafter"/>
</dbReference>